<dbReference type="EMBL" id="VWSH01000003">
    <property type="protein sequence ID" value="KAA5533588.1"/>
    <property type="molecule type" value="Genomic_DNA"/>
</dbReference>
<evidence type="ECO:0000313" key="3">
    <source>
        <dbReference type="EMBL" id="KAA5533588.1"/>
    </source>
</evidence>
<evidence type="ECO:0000256" key="1">
    <source>
        <dbReference type="SAM" id="MobiDB-lite"/>
    </source>
</evidence>
<protein>
    <recommendedName>
        <fullName evidence="5">DUF4468 domain-containing protein</fullName>
    </recommendedName>
</protein>
<feature type="region of interest" description="Disordered" evidence="1">
    <location>
        <begin position="185"/>
        <end position="210"/>
    </location>
</feature>
<comment type="caution">
    <text evidence="3">The sequence shown here is derived from an EMBL/GenBank/DDBJ whole genome shotgun (WGS) entry which is preliminary data.</text>
</comment>
<dbReference type="AlphaFoldDB" id="A0A5M6CEH3"/>
<sequence length="210" mass="23863">MKIQQLITLSGIAFLLVNATVNAQSIQETTVKFDKNNVNAIVAEYKRPESVMEDALKAQVDKEGFGKYDKKKGYWSYINIHWKRTGNLSLDIYFKVDGNKSKSTITVLVSKGYNNFTSSATDPEIINTVREFLKDLESTATDVQFALDVKAQQEMVADAEKRYNNAISDSTDLVNQKQKLENKIVQQSSEVQSKRQELEQHKQKLDGMKQ</sequence>
<feature type="signal peptide" evidence="2">
    <location>
        <begin position="1"/>
        <end position="23"/>
    </location>
</feature>
<reference evidence="3 4" key="1">
    <citation type="submission" date="2019-09" db="EMBL/GenBank/DDBJ databases">
        <title>Genome sequence and assembly of Taibaiella sp.</title>
        <authorList>
            <person name="Chhetri G."/>
        </authorList>
    </citation>
    <scope>NUCLEOTIDE SEQUENCE [LARGE SCALE GENOMIC DNA]</scope>
    <source>
        <strain evidence="3 4">KVB11</strain>
    </source>
</reference>
<name>A0A5M6CEH3_9BACT</name>
<evidence type="ECO:0008006" key="5">
    <source>
        <dbReference type="Google" id="ProtNLM"/>
    </source>
</evidence>
<proteinExistence type="predicted"/>
<keyword evidence="2" id="KW-0732">Signal</keyword>
<accession>A0A5M6CEH3</accession>
<feature type="compositionally biased region" description="Basic and acidic residues" evidence="1">
    <location>
        <begin position="192"/>
        <end position="210"/>
    </location>
</feature>
<evidence type="ECO:0000313" key="4">
    <source>
        <dbReference type="Proteomes" id="UP000323632"/>
    </source>
</evidence>
<gene>
    <name evidence="3" type="ORF">F0919_13695</name>
</gene>
<dbReference type="Proteomes" id="UP000323632">
    <property type="component" value="Unassembled WGS sequence"/>
</dbReference>
<keyword evidence="4" id="KW-1185">Reference proteome</keyword>
<feature type="chain" id="PRO_5024370037" description="DUF4468 domain-containing protein" evidence="2">
    <location>
        <begin position="24"/>
        <end position="210"/>
    </location>
</feature>
<evidence type="ECO:0000256" key="2">
    <source>
        <dbReference type="SAM" id="SignalP"/>
    </source>
</evidence>
<dbReference type="RefSeq" id="WP_150033335.1">
    <property type="nucleotide sequence ID" value="NZ_VWSH01000003.1"/>
</dbReference>
<organism evidence="3 4">
    <name type="scientific">Taibaiella lutea</name>
    <dbReference type="NCBI Taxonomy" id="2608001"/>
    <lineage>
        <taxon>Bacteria</taxon>
        <taxon>Pseudomonadati</taxon>
        <taxon>Bacteroidota</taxon>
        <taxon>Chitinophagia</taxon>
        <taxon>Chitinophagales</taxon>
        <taxon>Chitinophagaceae</taxon>
        <taxon>Taibaiella</taxon>
    </lineage>
</organism>